<feature type="domain" description="SAM" evidence="2">
    <location>
        <begin position="108"/>
        <end position="171"/>
    </location>
</feature>
<feature type="region of interest" description="Disordered" evidence="1">
    <location>
        <begin position="889"/>
        <end position="916"/>
    </location>
</feature>
<feature type="compositionally biased region" description="Polar residues" evidence="1">
    <location>
        <begin position="257"/>
        <end position="267"/>
    </location>
</feature>
<dbReference type="STRING" id="200324.A0A2N5SVE9"/>
<organism evidence="3 4">
    <name type="scientific">Puccinia coronata f. sp. avenae</name>
    <dbReference type="NCBI Taxonomy" id="200324"/>
    <lineage>
        <taxon>Eukaryota</taxon>
        <taxon>Fungi</taxon>
        <taxon>Dikarya</taxon>
        <taxon>Basidiomycota</taxon>
        <taxon>Pucciniomycotina</taxon>
        <taxon>Pucciniomycetes</taxon>
        <taxon>Pucciniales</taxon>
        <taxon>Pucciniaceae</taxon>
        <taxon>Puccinia</taxon>
    </lineage>
</organism>
<sequence>MLIPAQSSKIISSSARKNVLKDHHLPCPSLGFGTVLATTDIEPSIDIFHARLRPLNIYSPNILEFMRPSEEISQPMSTSSSFSNQVDADMTGGGSANLFNTVTPVSDWTEEDVKGWLQAVGFDELARVSEEQGIDGTVLIHLDSESLRDLGFKKVGQRLRLMRLINELLGLAEHYDMPDSNFKVMGEQMNSEYNLWNCVYNQNDRIRTLEDQVWNLNEATKFLRERTDSLSSFNTSWAMQSSSNSLALQSSKPSADGGNSTPPTTASSMRTAITCLTSNHHKAQDTASNETDSAVEPFTPTRFHDDATEHLADGMERFTLASPSQRLKKHALRRPSSPRNAINDSYNDTGSSSSNNKTPQPGVSPQSGSFSPNALLPKKSYTSKAPHNSQQATHNLAELRRKFSSPKTDEPVSQSNSPLTANGTVLTSARKPSLVTRRAGVPAQGQGISTYTMRNGGDNRSGGVWKPSSNTMTLSEFTLDQPSQSKSHLTSRPELNLLSATAISRSASASNLNLANSVDPKTNGTLKRVNTETSMRVKSHTDQTVIEVLSNHLSTFYVDEPHAWCKHVLLLRINDLKEYCLSYDDIPLKVYRSFKSREGVDFAIRSIDEIPSPLRLSANSRRKNLSFNLDEELLTPGSSNSGLEGESRRVEAETKPLAYGLAICGYQASAPGELTIKAGESFKLKSRSKGRYYLERESNSSLASPLSGTNTTPAASPTRMGNDSLTENVGWVAQGCILESTQLMRTVSTSGSSLKHLISSPVDGAARHFDIENMTTLKITLVAFQSQPMTWSGELNKVVQGEKIRVFNHKTRYHWVYCLRESSGERGWLPKWILSSNLDVFPDPTSSVSHSKLQNYLLQQSNARLAGTKSTESPCLEHTPNRKVVVLGRSASTASPQRRGNNKAGGSPTSLRSLRPHQSQLFSPAGLAISIETHLKQPITRNKLDNTVVTPEETTDLTVSSLTRSSTDVGSRTINFTPRSRRSRVSSKGD</sequence>
<comment type="caution">
    <text evidence="3">The sequence shown here is derived from an EMBL/GenBank/DDBJ whole genome shotgun (WGS) entry which is preliminary data.</text>
</comment>
<feature type="region of interest" description="Disordered" evidence="1">
    <location>
        <begin position="447"/>
        <end position="469"/>
    </location>
</feature>
<feature type="compositionally biased region" description="Polar residues" evidence="1">
    <location>
        <begin position="890"/>
        <end position="899"/>
    </location>
</feature>
<dbReference type="Gene3D" id="1.10.150.50">
    <property type="entry name" value="Transcription Factor, Ets-1"/>
    <property type="match status" value="1"/>
</dbReference>
<proteinExistence type="predicted"/>
<dbReference type="Proteomes" id="UP000235388">
    <property type="component" value="Unassembled WGS sequence"/>
</dbReference>
<dbReference type="Pfam" id="PF07647">
    <property type="entry name" value="SAM_2"/>
    <property type="match status" value="1"/>
</dbReference>
<feature type="region of interest" description="Disordered" evidence="1">
    <location>
        <begin position="953"/>
        <end position="990"/>
    </location>
</feature>
<protein>
    <recommendedName>
        <fullName evidence="2">SAM domain-containing protein</fullName>
    </recommendedName>
</protein>
<dbReference type="OrthoDB" id="8883818at2759"/>
<evidence type="ECO:0000259" key="2">
    <source>
        <dbReference type="PROSITE" id="PS50105"/>
    </source>
</evidence>
<feature type="compositionally biased region" description="Polar residues" evidence="1">
    <location>
        <begin position="411"/>
        <end position="423"/>
    </location>
</feature>
<keyword evidence="4" id="KW-1185">Reference proteome</keyword>
<accession>A0A2N5SVE9</accession>
<evidence type="ECO:0000313" key="4">
    <source>
        <dbReference type="Proteomes" id="UP000235388"/>
    </source>
</evidence>
<dbReference type="InterPro" id="IPR001660">
    <property type="entry name" value="SAM"/>
</dbReference>
<feature type="compositionally biased region" description="Polar residues" evidence="1">
    <location>
        <begin position="380"/>
        <end position="394"/>
    </location>
</feature>
<dbReference type="AlphaFoldDB" id="A0A2N5SVE9"/>
<dbReference type="EMBL" id="PGCJ01000854">
    <property type="protein sequence ID" value="PLW17209.1"/>
    <property type="molecule type" value="Genomic_DNA"/>
</dbReference>
<feature type="region of interest" description="Disordered" evidence="1">
    <location>
        <begin position="244"/>
        <end position="267"/>
    </location>
</feature>
<feature type="region of interest" description="Disordered" evidence="1">
    <location>
        <begin position="280"/>
        <end position="301"/>
    </location>
</feature>
<feature type="region of interest" description="Disordered" evidence="1">
    <location>
        <begin position="318"/>
        <end position="423"/>
    </location>
</feature>
<feature type="region of interest" description="Disordered" evidence="1">
    <location>
        <begin position="701"/>
        <end position="721"/>
    </location>
</feature>
<gene>
    <name evidence="3" type="ORF">PCANC_16240</name>
</gene>
<feature type="compositionally biased region" description="Polar residues" evidence="1">
    <location>
        <begin position="337"/>
        <end position="372"/>
    </location>
</feature>
<evidence type="ECO:0000313" key="3">
    <source>
        <dbReference type="EMBL" id="PLW17209.1"/>
    </source>
</evidence>
<feature type="compositionally biased region" description="Basic residues" evidence="1">
    <location>
        <begin position="979"/>
        <end position="990"/>
    </location>
</feature>
<dbReference type="SUPFAM" id="SSF47769">
    <property type="entry name" value="SAM/Pointed domain"/>
    <property type="match status" value="1"/>
</dbReference>
<evidence type="ECO:0000256" key="1">
    <source>
        <dbReference type="SAM" id="MobiDB-lite"/>
    </source>
</evidence>
<feature type="compositionally biased region" description="Polar residues" evidence="1">
    <location>
        <begin position="956"/>
        <end position="978"/>
    </location>
</feature>
<dbReference type="InterPro" id="IPR013761">
    <property type="entry name" value="SAM/pointed_sf"/>
</dbReference>
<name>A0A2N5SVE9_9BASI</name>
<reference evidence="3 4" key="1">
    <citation type="submission" date="2017-11" db="EMBL/GenBank/DDBJ databases">
        <title>De novo assembly and phasing of dikaryotic genomes from two isolates of Puccinia coronata f. sp. avenae, the causal agent of oat crown rust.</title>
        <authorList>
            <person name="Miller M.E."/>
            <person name="Zhang Y."/>
            <person name="Omidvar V."/>
            <person name="Sperschneider J."/>
            <person name="Schwessinger B."/>
            <person name="Raley C."/>
            <person name="Palmer J.M."/>
            <person name="Garnica D."/>
            <person name="Upadhyaya N."/>
            <person name="Rathjen J."/>
            <person name="Taylor J.M."/>
            <person name="Park R.F."/>
            <person name="Dodds P.N."/>
            <person name="Hirsch C.D."/>
            <person name="Kianian S.F."/>
            <person name="Figueroa M."/>
        </authorList>
    </citation>
    <scope>NUCLEOTIDE SEQUENCE [LARGE SCALE GENOMIC DNA]</scope>
    <source>
        <strain evidence="3">12NC29</strain>
    </source>
</reference>
<feature type="compositionally biased region" description="Low complexity" evidence="1">
    <location>
        <begin position="244"/>
        <end position="254"/>
    </location>
</feature>
<dbReference type="SMART" id="SM00454">
    <property type="entry name" value="SAM"/>
    <property type="match status" value="1"/>
</dbReference>
<dbReference type="PROSITE" id="PS50105">
    <property type="entry name" value="SAM_DOMAIN"/>
    <property type="match status" value="1"/>
</dbReference>
<feature type="compositionally biased region" description="Polar residues" evidence="1">
    <location>
        <begin position="907"/>
        <end position="916"/>
    </location>
</feature>